<dbReference type="Gene3D" id="3.10.28.10">
    <property type="entry name" value="Homing endonucleases"/>
    <property type="match status" value="1"/>
</dbReference>
<dbReference type="PANTHER" id="PTHR36181">
    <property type="entry name" value="INTRON-ENCODED ENDONUCLEASE AI3-RELATED"/>
    <property type="match status" value="1"/>
</dbReference>
<keyword evidence="2" id="KW-0540">Nuclease</keyword>
<dbReference type="Pfam" id="PF00961">
    <property type="entry name" value="LAGLIDADG_1"/>
    <property type="match status" value="1"/>
</dbReference>
<dbReference type="InterPro" id="IPR004860">
    <property type="entry name" value="LAGLIDADG_dom"/>
</dbReference>
<dbReference type="InterPro" id="IPR051289">
    <property type="entry name" value="LAGLIDADG_Endonuclease"/>
</dbReference>
<gene>
    <name evidence="2" type="ORF">US19_C0010G0024</name>
</gene>
<evidence type="ECO:0000259" key="1">
    <source>
        <dbReference type="Pfam" id="PF00961"/>
    </source>
</evidence>
<reference evidence="2 3" key="1">
    <citation type="journal article" date="2015" name="Nature">
        <title>rRNA introns, odd ribosomes, and small enigmatic genomes across a large radiation of phyla.</title>
        <authorList>
            <person name="Brown C.T."/>
            <person name="Hug L.A."/>
            <person name="Thomas B.C."/>
            <person name="Sharon I."/>
            <person name="Castelle C.J."/>
            <person name="Singh A."/>
            <person name="Wilkins M.J."/>
            <person name="Williams K.H."/>
            <person name="Banfield J.F."/>
        </authorList>
    </citation>
    <scope>NUCLEOTIDE SEQUENCE [LARGE SCALE GENOMIC DNA]</scope>
</reference>
<dbReference type="AlphaFoldDB" id="A0A0G0F8L5"/>
<organism evidence="2 3">
    <name type="scientific">Candidatus Daviesbacteria bacterium GW2011_GWB1_36_5</name>
    <dbReference type="NCBI Taxonomy" id="1618426"/>
    <lineage>
        <taxon>Bacteria</taxon>
        <taxon>Candidatus Daviesiibacteriota</taxon>
    </lineage>
</organism>
<dbReference type="EMBL" id="LBSA01000010">
    <property type="protein sequence ID" value="KKQ09845.1"/>
    <property type="molecule type" value="Genomic_DNA"/>
</dbReference>
<name>A0A0G0F8L5_9BACT</name>
<dbReference type="GO" id="GO:0004519">
    <property type="term" value="F:endonuclease activity"/>
    <property type="evidence" value="ECO:0007669"/>
    <property type="project" value="UniProtKB-KW"/>
</dbReference>
<dbReference type="Proteomes" id="UP000034492">
    <property type="component" value="Unassembled WGS sequence"/>
</dbReference>
<accession>A0A0G0F8L5</accession>
<dbReference type="InterPro" id="IPR027434">
    <property type="entry name" value="Homing_endonucl"/>
</dbReference>
<evidence type="ECO:0000313" key="3">
    <source>
        <dbReference type="Proteomes" id="UP000034492"/>
    </source>
</evidence>
<proteinExistence type="predicted"/>
<comment type="caution">
    <text evidence="2">The sequence shown here is derived from an EMBL/GenBank/DDBJ whole genome shotgun (WGS) entry which is preliminary data.</text>
</comment>
<feature type="domain" description="Homing endonuclease LAGLIDADG" evidence="1">
    <location>
        <begin position="12"/>
        <end position="101"/>
    </location>
</feature>
<protein>
    <submittedName>
        <fullName evidence="2">LAGLIDADG homing endonuclease</fullName>
    </submittedName>
</protein>
<dbReference type="PANTHER" id="PTHR36181:SF4">
    <property type="entry name" value="LAGLIDADG ENDONUCLEASE"/>
    <property type="match status" value="1"/>
</dbReference>
<sequence>MNKLSKSQSSYLAGFLDADGSIYVKLTKNSTYKYRYQVSPNIVFYQSQSSKVSLKELHKITGIGYLRKRNDGIEEYIIGDIKSIRDFLNKIEKFLIFKRKQAFLI</sequence>
<keyword evidence="2" id="KW-0378">Hydrolase</keyword>
<keyword evidence="2" id="KW-0255">Endonuclease</keyword>
<evidence type="ECO:0000313" key="2">
    <source>
        <dbReference type="EMBL" id="KKQ09845.1"/>
    </source>
</evidence>
<dbReference type="SUPFAM" id="SSF55608">
    <property type="entry name" value="Homing endonucleases"/>
    <property type="match status" value="1"/>
</dbReference>